<dbReference type="Pfam" id="PF00975">
    <property type="entry name" value="Thioesterase"/>
    <property type="match status" value="1"/>
</dbReference>
<name>A0A060PU81_NOCBR</name>
<dbReference type="PANTHER" id="PTHR11487">
    <property type="entry name" value="THIOESTERASE"/>
    <property type="match status" value="1"/>
</dbReference>
<dbReference type="InterPro" id="IPR012223">
    <property type="entry name" value="TEII"/>
</dbReference>
<evidence type="ECO:0000313" key="4">
    <source>
        <dbReference type="EMBL" id="BAO99232.1"/>
    </source>
</evidence>
<organism evidence="4">
    <name type="scientific">Nocardia brasiliensis</name>
    <dbReference type="NCBI Taxonomy" id="37326"/>
    <lineage>
        <taxon>Bacteria</taxon>
        <taxon>Bacillati</taxon>
        <taxon>Actinomycetota</taxon>
        <taxon>Actinomycetes</taxon>
        <taxon>Mycobacteriales</taxon>
        <taxon>Nocardiaceae</taxon>
        <taxon>Nocardia</taxon>
    </lineage>
</organism>
<evidence type="ECO:0000256" key="2">
    <source>
        <dbReference type="ARBA" id="ARBA00015007"/>
    </source>
</evidence>
<evidence type="ECO:0000256" key="3">
    <source>
        <dbReference type="ARBA" id="ARBA00024293"/>
    </source>
</evidence>
<dbReference type="Gene3D" id="3.40.50.1820">
    <property type="entry name" value="alpha/beta hydrolase"/>
    <property type="match status" value="1"/>
</dbReference>
<dbReference type="AlphaFoldDB" id="A0A060PU81"/>
<comment type="similarity">
    <text evidence="1">Belongs to the thioesterase family.</text>
</comment>
<protein>
    <recommendedName>
        <fullName evidence="2">Thioesterase TesA</fullName>
    </recommendedName>
</protein>
<dbReference type="InterPro" id="IPR001031">
    <property type="entry name" value="Thioesterase"/>
</dbReference>
<dbReference type="GO" id="GO:0008610">
    <property type="term" value="P:lipid biosynthetic process"/>
    <property type="evidence" value="ECO:0007669"/>
    <property type="project" value="TreeGrafter"/>
</dbReference>
<dbReference type="RefSeq" id="WP_042265118.1">
    <property type="nucleotide sequence ID" value="NZ_CP022088.2"/>
</dbReference>
<dbReference type="SUPFAM" id="SSF53474">
    <property type="entry name" value="alpha/beta-Hydrolases"/>
    <property type="match status" value="1"/>
</dbReference>
<sequence>MASTPGWIRKFHKPRSADNPPLVICPHAGGGASTYRPFSKALSANFDVVLLQYPGRQDRAQEPVRETIQETAADAFEEFARSPFNRGVPITIFGHSMGTMVAFEFARLADAAGVPVRLLGVSGACAPWQVADMPPHPTEDDELLDHVGGLQGTGADLLANRELMRMALPALKGDYRAFDAYTCGKDVTVGTGIHVLGGSEDEFVGIGDLFAWQQHTEQKLAVTMFDGGHFYLHDHVEGIAEILSAELVSGEATR</sequence>
<dbReference type="PANTHER" id="PTHR11487:SF0">
    <property type="entry name" value="S-ACYL FATTY ACID SYNTHASE THIOESTERASE, MEDIUM CHAIN"/>
    <property type="match status" value="1"/>
</dbReference>
<evidence type="ECO:0000256" key="1">
    <source>
        <dbReference type="ARBA" id="ARBA00007169"/>
    </source>
</evidence>
<dbReference type="GeneID" id="80364481"/>
<reference evidence="4" key="1">
    <citation type="journal article" date="2014" name="BMC Genomics">
        <title>Genome based analysis of type-I polyketide synthase and nonribosomal peptide synthetase gene clusters in seven strains of five representative Nocardia species.</title>
        <authorList>
            <person name="Komaki H."/>
            <person name="Ichikawa N."/>
            <person name="Hosoyama A."/>
            <person name="Takahashi-Nakaguchi A."/>
            <person name="Matsuzawa T."/>
            <person name="Suzuki K."/>
            <person name="Fujita N."/>
            <person name="Gonoi T."/>
        </authorList>
    </citation>
    <scope>NUCLEOTIDE SEQUENCE</scope>
    <source>
        <strain evidence="4">NBRC 14402</strain>
    </source>
</reference>
<comment type="catalytic activity">
    <reaction evidence="3">
        <text>a fatty acyl-CoA + H2O = a fatty acid + CoA + H(+)</text>
        <dbReference type="Rhea" id="RHEA:16781"/>
        <dbReference type="ChEBI" id="CHEBI:15377"/>
        <dbReference type="ChEBI" id="CHEBI:15378"/>
        <dbReference type="ChEBI" id="CHEBI:28868"/>
        <dbReference type="ChEBI" id="CHEBI:57287"/>
        <dbReference type="ChEBI" id="CHEBI:77636"/>
    </reaction>
</comment>
<proteinExistence type="inferred from homology"/>
<dbReference type="EMBL" id="AB701633">
    <property type="protein sequence ID" value="BAO99232.1"/>
    <property type="molecule type" value="Genomic_DNA"/>
</dbReference>
<dbReference type="InterPro" id="IPR029058">
    <property type="entry name" value="AB_hydrolase_fold"/>
</dbReference>
<accession>A0A060PU81</accession>